<dbReference type="CDD" id="cd00067">
    <property type="entry name" value="GAL4"/>
    <property type="match status" value="1"/>
</dbReference>
<dbReference type="InParanoid" id="A0A3N4KN75"/>
<sequence>MSFPDNTGDYFNVPFHNSYQVEEAEDFLGANRHSLSSASSPSFSSPSASPPINPSFRRQVSGSRPVAPPIAIAPKKSLPVFQPFNALSMDTYAVLPKPKLPPRSRNGCWTCRSRKVKCDEMHPKCGQCDRLQHDCDYTRRLSFRDDTNRVKQRNVEVSIVGSVVWDSQVSFSNPTPQELADAKLLPPFSHLSNDEERELKAILNKPGTYHVILGPKSFENCQDSETEGENDSSPCTTPGIKSENRIEDEITWDLPNFGKRVWPNNTSYTDNESVITDDSETVFIRNFEDLSSPTNSKTSFHKQEKRSFSPEASDNSRHSSLVGESSFHHSHATENEDAIYAAHYKRYISLHFMIIQEGFAGTWDDTQLLLDTPDIFERQSKNYPRLHEAMMALAAQNYGRENGISNVKALERAQRALPVCEDMHVDIDALFSTHFFLLVYEITAAELGGDCLWQSHLDQMVRILLSRSDSNTDDRQPFITWSLVVIDTHASLSANGNGALAEILEKNNLIPDAHFLIPPTLTRKKGGVSEIEKNAFVTAMRANQKIILLGASMARLSRGFRNEASGQILSPGQCDYRQRKIEEIHGEMKSLLWREIAATVGSFKKQNSYEQCSLILQSLYEEAQAFVHACILYGYTSMYPSQLTILTSFQKNEIDQAISAIISQTMTKTNICQERPFQLKYLAFPLFLVGILSPSLSHKKLAVGFLSLLEQECLGHNIKRLRNILHEICEEQCGREAWSFAMTSPWENDSLKCIRQISWEEVLQKGCGRLVNFAF</sequence>
<dbReference type="PROSITE" id="PS00463">
    <property type="entry name" value="ZN2_CY6_FUNGAL_1"/>
    <property type="match status" value="1"/>
</dbReference>
<dbReference type="Gene3D" id="4.10.240.10">
    <property type="entry name" value="Zn(2)-C6 fungal-type DNA-binding domain"/>
    <property type="match status" value="1"/>
</dbReference>
<dbReference type="Pfam" id="PF11951">
    <property type="entry name" value="Fungal_trans_2"/>
    <property type="match status" value="1"/>
</dbReference>
<feature type="region of interest" description="Disordered" evidence="3">
    <location>
        <begin position="38"/>
        <end position="64"/>
    </location>
</feature>
<dbReference type="GO" id="GO:0000981">
    <property type="term" value="F:DNA-binding transcription factor activity, RNA polymerase II-specific"/>
    <property type="evidence" value="ECO:0007669"/>
    <property type="project" value="InterPro"/>
</dbReference>
<feature type="domain" description="Zn(2)-C6 fungal-type" evidence="4">
    <location>
        <begin position="107"/>
        <end position="137"/>
    </location>
</feature>
<dbReference type="EMBL" id="ML119131">
    <property type="protein sequence ID" value="RPB12053.1"/>
    <property type="molecule type" value="Genomic_DNA"/>
</dbReference>
<protein>
    <recommendedName>
        <fullName evidence="4">Zn(2)-C6 fungal-type domain-containing protein</fullName>
    </recommendedName>
</protein>
<evidence type="ECO:0000313" key="6">
    <source>
        <dbReference type="Proteomes" id="UP000277580"/>
    </source>
</evidence>
<dbReference type="PROSITE" id="PS50048">
    <property type="entry name" value="ZN2_CY6_FUNGAL_2"/>
    <property type="match status" value="1"/>
</dbReference>
<dbReference type="SMART" id="SM00066">
    <property type="entry name" value="GAL4"/>
    <property type="match status" value="1"/>
</dbReference>
<evidence type="ECO:0000259" key="4">
    <source>
        <dbReference type="PROSITE" id="PS50048"/>
    </source>
</evidence>
<evidence type="ECO:0000256" key="1">
    <source>
        <dbReference type="ARBA" id="ARBA00004123"/>
    </source>
</evidence>
<name>A0A3N4KN75_9PEZI</name>
<feature type="region of interest" description="Disordered" evidence="3">
    <location>
        <begin position="220"/>
        <end position="246"/>
    </location>
</feature>
<proteinExistence type="predicted"/>
<dbReference type="GO" id="GO:0045944">
    <property type="term" value="P:positive regulation of transcription by RNA polymerase II"/>
    <property type="evidence" value="ECO:0007669"/>
    <property type="project" value="TreeGrafter"/>
</dbReference>
<dbReference type="Pfam" id="PF00172">
    <property type="entry name" value="Zn_clus"/>
    <property type="match status" value="1"/>
</dbReference>
<organism evidence="5 6">
    <name type="scientific">Morchella conica CCBAS932</name>
    <dbReference type="NCBI Taxonomy" id="1392247"/>
    <lineage>
        <taxon>Eukaryota</taxon>
        <taxon>Fungi</taxon>
        <taxon>Dikarya</taxon>
        <taxon>Ascomycota</taxon>
        <taxon>Pezizomycotina</taxon>
        <taxon>Pezizomycetes</taxon>
        <taxon>Pezizales</taxon>
        <taxon>Morchellaceae</taxon>
        <taxon>Morchella</taxon>
    </lineage>
</organism>
<dbReference type="Proteomes" id="UP000277580">
    <property type="component" value="Unassembled WGS sequence"/>
</dbReference>
<keyword evidence="6" id="KW-1185">Reference proteome</keyword>
<keyword evidence="2" id="KW-0539">Nucleus</keyword>
<reference evidence="5 6" key="1">
    <citation type="journal article" date="2018" name="Nat. Ecol. Evol.">
        <title>Pezizomycetes genomes reveal the molecular basis of ectomycorrhizal truffle lifestyle.</title>
        <authorList>
            <person name="Murat C."/>
            <person name="Payen T."/>
            <person name="Noel B."/>
            <person name="Kuo A."/>
            <person name="Morin E."/>
            <person name="Chen J."/>
            <person name="Kohler A."/>
            <person name="Krizsan K."/>
            <person name="Balestrini R."/>
            <person name="Da Silva C."/>
            <person name="Montanini B."/>
            <person name="Hainaut M."/>
            <person name="Levati E."/>
            <person name="Barry K.W."/>
            <person name="Belfiori B."/>
            <person name="Cichocki N."/>
            <person name="Clum A."/>
            <person name="Dockter R.B."/>
            <person name="Fauchery L."/>
            <person name="Guy J."/>
            <person name="Iotti M."/>
            <person name="Le Tacon F."/>
            <person name="Lindquist E.A."/>
            <person name="Lipzen A."/>
            <person name="Malagnac F."/>
            <person name="Mello A."/>
            <person name="Molinier V."/>
            <person name="Miyauchi S."/>
            <person name="Poulain J."/>
            <person name="Riccioni C."/>
            <person name="Rubini A."/>
            <person name="Sitrit Y."/>
            <person name="Splivallo R."/>
            <person name="Traeger S."/>
            <person name="Wang M."/>
            <person name="Zifcakova L."/>
            <person name="Wipf D."/>
            <person name="Zambonelli A."/>
            <person name="Paolocci F."/>
            <person name="Nowrousian M."/>
            <person name="Ottonello S."/>
            <person name="Baldrian P."/>
            <person name="Spatafora J.W."/>
            <person name="Henrissat B."/>
            <person name="Nagy L.G."/>
            <person name="Aury J.M."/>
            <person name="Wincker P."/>
            <person name="Grigoriev I.V."/>
            <person name="Bonfante P."/>
            <person name="Martin F.M."/>
        </authorList>
    </citation>
    <scope>NUCLEOTIDE SEQUENCE [LARGE SCALE GENOMIC DNA]</scope>
    <source>
        <strain evidence="5 6">CCBAS932</strain>
    </source>
</reference>
<dbReference type="SUPFAM" id="SSF57701">
    <property type="entry name" value="Zn2/Cys6 DNA-binding domain"/>
    <property type="match status" value="1"/>
</dbReference>
<dbReference type="STRING" id="1392247.A0A3N4KN75"/>
<dbReference type="GO" id="GO:0000976">
    <property type="term" value="F:transcription cis-regulatory region binding"/>
    <property type="evidence" value="ECO:0007669"/>
    <property type="project" value="TreeGrafter"/>
</dbReference>
<evidence type="ECO:0000256" key="2">
    <source>
        <dbReference type="ARBA" id="ARBA00023242"/>
    </source>
</evidence>
<dbReference type="SMR" id="A0A3N4KN75"/>
<dbReference type="InterPro" id="IPR001138">
    <property type="entry name" value="Zn2Cys6_DnaBD"/>
</dbReference>
<dbReference type="PANTHER" id="PTHR37534:SF49">
    <property type="entry name" value="LYSINE BIOSYNTHESIS REGULATORY PROTEIN LYS14"/>
    <property type="match status" value="1"/>
</dbReference>
<evidence type="ECO:0000256" key="3">
    <source>
        <dbReference type="SAM" id="MobiDB-lite"/>
    </source>
</evidence>
<dbReference type="AlphaFoldDB" id="A0A3N4KN75"/>
<dbReference type="InterPro" id="IPR036864">
    <property type="entry name" value="Zn2-C6_fun-type_DNA-bd_sf"/>
</dbReference>
<dbReference type="GO" id="GO:0005634">
    <property type="term" value="C:nucleus"/>
    <property type="evidence" value="ECO:0007669"/>
    <property type="project" value="UniProtKB-SubCell"/>
</dbReference>
<feature type="compositionally biased region" description="Low complexity" evidence="3">
    <location>
        <begin position="38"/>
        <end position="47"/>
    </location>
</feature>
<dbReference type="InterPro" id="IPR021858">
    <property type="entry name" value="Fun_TF"/>
</dbReference>
<feature type="region of interest" description="Disordered" evidence="3">
    <location>
        <begin position="293"/>
        <end position="328"/>
    </location>
</feature>
<feature type="compositionally biased region" description="Polar residues" evidence="3">
    <location>
        <begin position="310"/>
        <end position="323"/>
    </location>
</feature>
<comment type="subcellular location">
    <subcellularLocation>
        <location evidence="1">Nucleus</location>
    </subcellularLocation>
</comment>
<accession>A0A3N4KN75</accession>
<gene>
    <name evidence="5" type="ORF">P167DRAFT_175134</name>
</gene>
<dbReference type="OrthoDB" id="3598904at2759"/>
<dbReference type="GO" id="GO:0008270">
    <property type="term" value="F:zinc ion binding"/>
    <property type="evidence" value="ECO:0007669"/>
    <property type="project" value="InterPro"/>
</dbReference>
<dbReference type="PANTHER" id="PTHR37534">
    <property type="entry name" value="TRANSCRIPTIONAL ACTIVATOR PROTEIN UGA3"/>
    <property type="match status" value="1"/>
</dbReference>
<evidence type="ECO:0000313" key="5">
    <source>
        <dbReference type="EMBL" id="RPB12053.1"/>
    </source>
</evidence>